<keyword evidence="3" id="KW-1185">Reference proteome</keyword>
<proteinExistence type="predicted"/>
<protein>
    <submittedName>
        <fullName evidence="2">Uncharacterized protein</fullName>
    </submittedName>
</protein>
<comment type="caution">
    <text evidence="2">The sequence shown here is derived from an EMBL/GenBank/DDBJ whole genome shotgun (WGS) entry which is preliminary data.</text>
</comment>
<feature type="signal peptide" evidence="1">
    <location>
        <begin position="1"/>
        <end position="15"/>
    </location>
</feature>
<evidence type="ECO:0000313" key="2">
    <source>
        <dbReference type="EMBL" id="KAJ8496800.1"/>
    </source>
</evidence>
<organism evidence="2 3">
    <name type="scientific">Trametes cubensis</name>
    <dbReference type="NCBI Taxonomy" id="1111947"/>
    <lineage>
        <taxon>Eukaryota</taxon>
        <taxon>Fungi</taxon>
        <taxon>Dikarya</taxon>
        <taxon>Basidiomycota</taxon>
        <taxon>Agaricomycotina</taxon>
        <taxon>Agaricomycetes</taxon>
        <taxon>Polyporales</taxon>
        <taxon>Polyporaceae</taxon>
        <taxon>Trametes</taxon>
    </lineage>
</organism>
<accession>A0AAD7XGD0</accession>
<keyword evidence="1" id="KW-0732">Signal</keyword>
<sequence length="376" mass="42421">MCTLLLMALLRVLRHMKKTGEKTLSRTRSLLMSIYAVVTPTQSFWPSHYLSLARSAAASEVGCIRIPLTTLYDDLLGGIVELRAPRKQLPLLFSYKLSAPEDVRLEVESFWWCKLLWWAMSCYMHRNALVLMSQNVKVGSYMHAVFVSLHPFGPTPDANTVLSHSLLDFSPPPPYSRASEDLEDIASVSTPPSALFYSMLYENARSISLDCAPYHRLEECIRGLQASLAQGDYLTIGLTTRAGPTAYSFWHPDTIITAIPFFPRAYLRKRTQTARNTAGGGERTTTPLYITLPRVLSLLTSGPEPFKIELVRNVSEEYAHFLWRSVDDLEDDREIRDAFVHEWGVEAWREERVCTAWEAGLVDAGLLAGWAIVVCK</sequence>
<dbReference type="EMBL" id="JAPEVG010000011">
    <property type="protein sequence ID" value="KAJ8496800.1"/>
    <property type="molecule type" value="Genomic_DNA"/>
</dbReference>
<feature type="chain" id="PRO_5042232462" evidence="1">
    <location>
        <begin position="16"/>
        <end position="376"/>
    </location>
</feature>
<gene>
    <name evidence="2" type="ORF">ONZ51_g893</name>
</gene>
<dbReference type="AlphaFoldDB" id="A0AAD7XGD0"/>
<reference evidence="2" key="1">
    <citation type="submission" date="2022-11" db="EMBL/GenBank/DDBJ databases">
        <title>Genome Sequence of Cubamyces cubensis.</title>
        <authorList>
            <person name="Buettner E."/>
        </authorList>
    </citation>
    <scope>NUCLEOTIDE SEQUENCE</scope>
    <source>
        <strain evidence="2">MPL-01</strain>
    </source>
</reference>
<name>A0AAD7XGD0_9APHY</name>
<evidence type="ECO:0000313" key="3">
    <source>
        <dbReference type="Proteomes" id="UP001215151"/>
    </source>
</evidence>
<evidence type="ECO:0000256" key="1">
    <source>
        <dbReference type="SAM" id="SignalP"/>
    </source>
</evidence>
<dbReference type="Proteomes" id="UP001215151">
    <property type="component" value="Unassembled WGS sequence"/>
</dbReference>